<evidence type="ECO:0000256" key="2">
    <source>
        <dbReference type="SAM" id="SignalP"/>
    </source>
</evidence>
<protein>
    <submittedName>
        <fullName evidence="3">Uncharacterized protein</fullName>
    </submittedName>
</protein>
<keyword evidence="4" id="KW-1185">Reference proteome</keyword>
<name>A0A9P5UEB5_9AGAR</name>
<evidence type="ECO:0000313" key="4">
    <source>
        <dbReference type="Proteomes" id="UP000772434"/>
    </source>
</evidence>
<proteinExistence type="predicted"/>
<dbReference type="Proteomes" id="UP000772434">
    <property type="component" value="Unassembled WGS sequence"/>
</dbReference>
<feature type="chain" id="PRO_5040326782" evidence="2">
    <location>
        <begin position="20"/>
        <end position="407"/>
    </location>
</feature>
<reference evidence="3" key="1">
    <citation type="submission" date="2020-11" db="EMBL/GenBank/DDBJ databases">
        <authorList>
            <consortium name="DOE Joint Genome Institute"/>
            <person name="Ahrendt S."/>
            <person name="Riley R."/>
            <person name="Andreopoulos W."/>
            <person name="Labutti K."/>
            <person name="Pangilinan J."/>
            <person name="Ruiz-Duenas F.J."/>
            <person name="Barrasa J.M."/>
            <person name="Sanchez-Garcia M."/>
            <person name="Camarero S."/>
            <person name="Miyauchi S."/>
            <person name="Serrano A."/>
            <person name="Linde D."/>
            <person name="Babiker R."/>
            <person name="Drula E."/>
            <person name="Ayuso-Fernandez I."/>
            <person name="Pacheco R."/>
            <person name="Padilla G."/>
            <person name="Ferreira P."/>
            <person name="Barriuso J."/>
            <person name="Kellner H."/>
            <person name="Castanera R."/>
            <person name="Alfaro M."/>
            <person name="Ramirez L."/>
            <person name="Pisabarro A.G."/>
            <person name="Kuo A."/>
            <person name="Tritt A."/>
            <person name="Lipzen A."/>
            <person name="He G."/>
            <person name="Yan M."/>
            <person name="Ng V."/>
            <person name="Cullen D."/>
            <person name="Martin F."/>
            <person name="Rosso M.-N."/>
            <person name="Henrissat B."/>
            <person name="Hibbett D."/>
            <person name="Martinez A.T."/>
            <person name="Grigoriev I.V."/>
        </authorList>
    </citation>
    <scope>NUCLEOTIDE SEQUENCE</scope>
    <source>
        <strain evidence="3">AH 40177</strain>
    </source>
</reference>
<feature type="region of interest" description="Disordered" evidence="1">
    <location>
        <begin position="369"/>
        <end position="407"/>
    </location>
</feature>
<comment type="caution">
    <text evidence="3">The sequence shown here is derived from an EMBL/GenBank/DDBJ whole genome shotgun (WGS) entry which is preliminary data.</text>
</comment>
<feature type="compositionally biased region" description="Basic and acidic residues" evidence="1">
    <location>
        <begin position="216"/>
        <end position="228"/>
    </location>
</feature>
<evidence type="ECO:0000256" key="1">
    <source>
        <dbReference type="SAM" id="MobiDB-lite"/>
    </source>
</evidence>
<evidence type="ECO:0000313" key="3">
    <source>
        <dbReference type="EMBL" id="KAF9075093.1"/>
    </source>
</evidence>
<feature type="signal peptide" evidence="2">
    <location>
        <begin position="1"/>
        <end position="19"/>
    </location>
</feature>
<feature type="compositionally biased region" description="Polar residues" evidence="1">
    <location>
        <begin position="200"/>
        <end position="215"/>
    </location>
</feature>
<feature type="compositionally biased region" description="Low complexity" evidence="1">
    <location>
        <begin position="229"/>
        <end position="242"/>
    </location>
</feature>
<accession>A0A9P5UEB5</accession>
<keyword evidence="2" id="KW-0732">Signal</keyword>
<gene>
    <name evidence="3" type="ORF">BDP27DRAFT_33145</name>
</gene>
<organism evidence="3 4">
    <name type="scientific">Rhodocollybia butyracea</name>
    <dbReference type="NCBI Taxonomy" id="206335"/>
    <lineage>
        <taxon>Eukaryota</taxon>
        <taxon>Fungi</taxon>
        <taxon>Dikarya</taxon>
        <taxon>Basidiomycota</taxon>
        <taxon>Agaricomycotina</taxon>
        <taxon>Agaricomycetes</taxon>
        <taxon>Agaricomycetidae</taxon>
        <taxon>Agaricales</taxon>
        <taxon>Marasmiineae</taxon>
        <taxon>Omphalotaceae</taxon>
        <taxon>Rhodocollybia</taxon>
    </lineage>
</organism>
<dbReference type="EMBL" id="JADNRY010000010">
    <property type="protein sequence ID" value="KAF9075093.1"/>
    <property type="molecule type" value="Genomic_DNA"/>
</dbReference>
<sequence>MRSVLLFALIASWVLAVCSIPVPVKPELGRLTRSSSTKKRPHSPGKSAQKLSKRPAIKILVTMTFIDGKAEVHEPDPGTIHVVPDAVPNALKEAAGYDQNAVTLDMKYHGTYEPLDVDEKWVYFTLEGLFGEPCFGYMAYGEEWVLNKDDTEAIIPEESESGEPGKFGKMYIGISKGRPAHGTFVIFKGEPEEKTGPMSVISTKTRAQSQRLSHQFKTDFKGPDHDSHSVSQSSSPTTGHSDITGGTIPLSSGRPGMGIATERDPRVPNPLPHPNPNPPHPIPLPHTTPLPYPILNPLPHTIPLYTIPLHPILLPRTIPLPHTIPYPIPLPLSCGRTRTKELARKKDPLITRPIPDPNPLPLSCGLRKNQLATQKDPPRPLITRPRMTYPIPHPNPLPLSCEPRRNA</sequence>
<feature type="region of interest" description="Disordered" evidence="1">
    <location>
        <begin position="31"/>
        <end position="52"/>
    </location>
</feature>
<dbReference type="AlphaFoldDB" id="A0A9P5UEB5"/>
<feature type="region of interest" description="Disordered" evidence="1">
    <location>
        <begin position="191"/>
        <end position="282"/>
    </location>
</feature>
<feature type="compositionally biased region" description="Pro residues" evidence="1">
    <location>
        <begin position="267"/>
        <end position="282"/>
    </location>
</feature>